<dbReference type="AlphaFoldDB" id="A0A7N0V9X7"/>
<evidence type="ECO:0000256" key="1">
    <source>
        <dbReference type="SAM" id="Phobius"/>
    </source>
</evidence>
<keyword evidence="1" id="KW-0472">Membrane</keyword>
<accession>A0A7N0V9X7</accession>
<evidence type="ECO:0000313" key="2">
    <source>
        <dbReference type="EnsemblPlants" id="Kaladp0247s0008.1.v1.1.CDS.1"/>
    </source>
</evidence>
<evidence type="ECO:0000313" key="3">
    <source>
        <dbReference type="Proteomes" id="UP000594263"/>
    </source>
</evidence>
<dbReference type="Gramene" id="Kaladp0247s0008.1.v1.1">
    <property type="protein sequence ID" value="Kaladp0247s0008.1.v1.1.CDS.1"/>
    <property type="gene ID" value="Kaladp0247s0008.v1.1"/>
</dbReference>
<sequence length="69" mass="7628">MKKLHLGVWPFIVLIMITTRITSLSLLEVGVLCLIVTILPLIWPTSSPSVGLNFQIKNISFVIPITNLA</sequence>
<keyword evidence="3" id="KW-1185">Reference proteome</keyword>
<dbReference type="Proteomes" id="UP000594263">
    <property type="component" value="Unplaced"/>
</dbReference>
<dbReference type="EnsemblPlants" id="Kaladp0247s0008.1.v1.1">
    <property type="protein sequence ID" value="Kaladp0247s0008.1.v1.1.CDS.1"/>
    <property type="gene ID" value="Kaladp0247s0008.v1.1"/>
</dbReference>
<reference evidence="2" key="1">
    <citation type="submission" date="2021-01" db="UniProtKB">
        <authorList>
            <consortium name="EnsemblPlants"/>
        </authorList>
    </citation>
    <scope>IDENTIFICATION</scope>
</reference>
<proteinExistence type="predicted"/>
<organism evidence="2 3">
    <name type="scientific">Kalanchoe fedtschenkoi</name>
    <name type="common">Lavender scallops</name>
    <name type="synonym">South American air plant</name>
    <dbReference type="NCBI Taxonomy" id="63787"/>
    <lineage>
        <taxon>Eukaryota</taxon>
        <taxon>Viridiplantae</taxon>
        <taxon>Streptophyta</taxon>
        <taxon>Embryophyta</taxon>
        <taxon>Tracheophyta</taxon>
        <taxon>Spermatophyta</taxon>
        <taxon>Magnoliopsida</taxon>
        <taxon>eudicotyledons</taxon>
        <taxon>Gunneridae</taxon>
        <taxon>Pentapetalae</taxon>
        <taxon>Saxifragales</taxon>
        <taxon>Crassulaceae</taxon>
        <taxon>Kalanchoe</taxon>
    </lineage>
</organism>
<feature type="transmembrane region" description="Helical" evidence="1">
    <location>
        <begin position="21"/>
        <end position="43"/>
    </location>
</feature>
<keyword evidence="1" id="KW-1133">Transmembrane helix</keyword>
<protein>
    <submittedName>
        <fullName evidence="2">Uncharacterized protein</fullName>
    </submittedName>
</protein>
<name>A0A7N0V9X7_KALFE</name>
<keyword evidence="1" id="KW-0812">Transmembrane</keyword>